<evidence type="ECO:0008006" key="3">
    <source>
        <dbReference type="Google" id="ProtNLM"/>
    </source>
</evidence>
<keyword evidence="2" id="KW-1185">Reference proteome</keyword>
<dbReference type="Proteomes" id="UP000059419">
    <property type="component" value="Plasmid pEM01"/>
</dbReference>
<name>A0A0U5L4Y7_9GAMM</name>
<proteinExistence type="predicted"/>
<reference evidence="2" key="1">
    <citation type="submission" date="2015-11" db="EMBL/GenBank/DDBJ databases">
        <authorList>
            <person name="Blom J."/>
        </authorList>
    </citation>
    <scope>NUCLEOTIDE SEQUENCE [LARGE SCALE GENOMIC DNA]</scope>
    <source>
        <plasmid evidence="2">pEM01</plasmid>
    </source>
</reference>
<evidence type="ECO:0000313" key="1">
    <source>
        <dbReference type="EMBL" id="CUU25865.1"/>
    </source>
</evidence>
<evidence type="ECO:0000313" key="2">
    <source>
        <dbReference type="Proteomes" id="UP000059419"/>
    </source>
</evidence>
<protein>
    <recommendedName>
        <fullName evidence="3">Nucleotidyl transferase AbiEii/AbiGii toxin family protein</fullName>
    </recommendedName>
</protein>
<dbReference type="AlphaFoldDB" id="A0A0U5L4Y7"/>
<dbReference type="OrthoDB" id="114489at2"/>
<accession>A0A0U5L4Y7</accession>
<organism evidence="1 2">
    <name type="scientific">Duffyella gerundensis</name>
    <dbReference type="NCBI Taxonomy" id="1619313"/>
    <lineage>
        <taxon>Bacteria</taxon>
        <taxon>Pseudomonadati</taxon>
        <taxon>Pseudomonadota</taxon>
        <taxon>Gammaproteobacteria</taxon>
        <taxon>Enterobacterales</taxon>
        <taxon>Erwiniaceae</taxon>
        <taxon>Duffyella</taxon>
    </lineage>
</organism>
<dbReference type="RefSeq" id="WP_067436008.1">
    <property type="nucleotide sequence ID" value="NZ_CP072599.1"/>
</dbReference>
<gene>
    <name evidence="1" type="ORF">EM595_p0165</name>
</gene>
<dbReference type="EMBL" id="LN907828">
    <property type="protein sequence ID" value="CUU25865.1"/>
    <property type="molecule type" value="Genomic_DNA"/>
</dbReference>
<geneLocation type="plasmid" evidence="2">
    <name>pEM01</name>
</geneLocation>
<dbReference type="KEGG" id="ege:EM595_p0165"/>
<sequence length="236" mass="26664">MEAAMQHSMLIEVARALGPDLLKQMTFVGGCTTGLLLTDEVTREQVRHTDDVDLIVHVISYAGYSALQEELQRRGFKIEAPSDDDDIPICAMKLNELRVDIMPDDESILGFSNQWYKAAMENALPFVLHEEIAIRLVSPVYFIATKLEAWLGRGKGDALTSRDIEDIINLIDGREELLDEVIIAPASVKNYIGKQLKVLLEDINFEYAVSSQCWNSPHREQVIFERIEEMVQGILD</sequence>
<dbReference type="GeneID" id="84615536"/>
<dbReference type="PATRIC" id="fig|1619313.3.peg.3769"/>